<dbReference type="EMBL" id="PJND01000007">
    <property type="protein sequence ID" value="PKW29895.1"/>
    <property type="molecule type" value="Genomic_DNA"/>
</dbReference>
<protein>
    <submittedName>
        <fullName evidence="2">Uncharacterized protein</fullName>
    </submittedName>
</protein>
<organism evidence="2 4">
    <name type="scientific">Flavobacterium lindanitolerans</name>
    <dbReference type="NCBI Taxonomy" id="428988"/>
    <lineage>
        <taxon>Bacteria</taxon>
        <taxon>Pseudomonadati</taxon>
        <taxon>Bacteroidota</taxon>
        <taxon>Flavobacteriia</taxon>
        <taxon>Flavobacteriales</taxon>
        <taxon>Flavobacteriaceae</taxon>
        <taxon>Flavobacterium</taxon>
    </lineage>
</organism>
<proteinExistence type="predicted"/>
<evidence type="ECO:0000313" key="1">
    <source>
        <dbReference type="EMBL" id="PKW29895.1"/>
    </source>
</evidence>
<evidence type="ECO:0000313" key="2">
    <source>
        <dbReference type="EMBL" id="RLJ24235.1"/>
    </source>
</evidence>
<name>A0A497U5R9_9FLAO</name>
<comment type="caution">
    <text evidence="2">The sequence shown here is derived from an EMBL/GenBank/DDBJ whole genome shotgun (WGS) entry which is preliminary data.</text>
</comment>
<dbReference type="Proteomes" id="UP000275027">
    <property type="component" value="Unassembled WGS sequence"/>
</dbReference>
<dbReference type="Proteomes" id="UP000233767">
    <property type="component" value="Unassembled WGS sequence"/>
</dbReference>
<dbReference type="EMBL" id="RCCB01000012">
    <property type="protein sequence ID" value="RLJ24235.1"/>
    <property type="molecule type" value="Genomic_DNA"/>
</dbReference>
<sequence>MKIALISFDNWGLNEGIAKVLKQDGHTVHHIDFHNFKYKYPNFYYKIYNAFLKVFFRKNIKNIYYGKEIIKHLEQIGERQDLIVTIKGDFIDKRYLKQLKNYTRKSIGFFNDSATRCPKIKRVASAFDQAFSFEKEDCQKLGLKFAPNWIYEENKNSSKGPFDFQVFNICSKDKRLPVLSKIISELKSKQIKHKIIVLSRDKECPKSEIEFFFEKITLEEISKFIEKSNALLDIKRDGQFGLTFRIFESMGLEKKLITTNLDIVNYDFYNPNNILVIDEKNPVIPTSFFESDYEKLPEEIYHKYTIRGWIQNVLFHK</sequence>
<reference evidence="2 4" key="2">
    <citation type="submission" date="2018-10" db="EMBL/GenBank/DDBJ databases">
        <title>Genomic Encyclopedia of Archaeal and Bacterial Type Strains, Phase II (KMG-II): from individual species to whole genera.</title>
        <authorList>
            <person name="Goeker M."/>
        </authorList>
    </citation>
    <scope>NUCLEOTIDE SEQUENCE [LARGE SCALE GENOMIC DNA]</scope>
    <source>
        <strain evidence="2 4">DSM 21886</strain>
    </source>
</reference>
<dbReference type="RefSeq" id="WP_101471660.1">
    <property type="nucleotide sequence ID" value="NZ_PJND01000007.1"/>
</dbReference>
<accession>A0A497U5R9</accession>
<evidence type="ECO:0000313" key="3">
    <source>
        <dbReference type="Proteomes" id="UP000233767"/>
    </source>
</evidence>
<dbReference type="AlphaFoldDB" id="A0A497U5R9"/>
<gene>
    <name evidence="1" type="ORF">B0G92_1543</name>
    <name evidence="2" type="ORF">CLV50_2115</name>
</gene>
<evidence type="ECO:0000313" key="4">
    <source>
        <dbReference type="Proteomes" id="UP000275027"/>
    </source>
</evidence>
<keyword evidence="3" id="KW-1185">Reference proteome</keyword>
<reference evidence="1 3" key="1">
    <citation type="submission" date="2017-12" db="EMBL/GenBank/DDBJ databases">
        <title>Genomic Encyclopedia of Type Strains, Phase III (KMG-III): the genomes of soil and plant-associated and newly described type strains.</title>
        <authorList>
            <person name="Whitman W."/>
        </authorList>
    </citation>
    <scope>NUCLEOTIDE SEQUENCE [LARGE SCALE GENOMIC DNA]</scope>
    <source>
        <strain evidence="1 3">IP-10</strain>
    </source>
</reference>